<keyword evidence="1" id="KW-0732">Signal</keyword>
<reference evidence="4" key="1">
    <citation type="journal article" date="2019" name="Int. J. Syst. Evol. Microbiol.">
        <title>The Global Catalogue of Microorganisms (GCM) 10K type strain sequencing project: providing services to taxonomists for standard genome sequencing and annotation.</title>
        <authorList>
            <consortium name="The Broad Institute Genomics Platform"/>
            <consortium name="The Broad Institute Genome Sequencing Center for Infectious Disease"/>
            <person name="Wu L."/>
            <person name="Ma J."/>
        </authorList>
    </citation>
    <scope>NUCLEOTIDE SEQUENCE [LARGE SCALE GENOMIC DNA]</scope>
    <source>
        <strain evidence="4">JCM 4505</strain>
    </source>
</reference>
<sequence length="395" mass="42049">MRRRSVKPAPLLLTIALGASLLAGCGTPAAVGEEAGCPAGQVSRGGTCLPGDAAAFAGRQVRESLAKYRLTASMAEVWSGGERVASVAAGESMTGVPATPDMRFRNGAVAIPYLTTSLLKLVDEGKVSLDDSVSRWRPDLPHADAITLRMLASTTSGYADYVRDPKFIAALYQNPFRQWTPQELVRMSVDKPLVREPGSGFAYSHANWQILGDVIARVRDRPLAEVMREEIIRPLGLTGTANPTTAEIPAPVLHAFDNERKVFEDSTYWDPSWTIAPGAVMTSTMADMAKSFAAIGEGKLLSPRSHKAQLTPVSTVEPGTSYALGLVVQGDWIVQNPSFAGYAATVAYLPAKKLAIATVATQGRGSTVQNASTDVLVALANRLAPDHPLTLRRPG</sequence>
<dbReference type="EMBL" id="BAAABV010000023">
    <property type="protein sequence ID" value="GAA0305345.1"/>
    <property type="molecule type" value="Genomic_DNA"/>
</dbReference>
<organism evidence="3 4">
    <name type="scientific">Streptomyces polychromogenes</name>
    <dbReference type="NCBI Taxonomy" id="67342"/>
    <lineage>
        <taxon>Bacteria</taxon>
        <taxon>Bacillati</taxon>
        <taxon>Actinomycetota</taxon>
        <taxon>Actinomycetes</taxon>
        <taxon>Kitasatosporales</taxon>
        <taxon>Streptomycetaceae</taxon>
        <taxon>Streptomyces</taxon>
    </lineage>
</organism>
<dbReference type="InterPro" id="IPR001466">
    <property type="entry name" value="Beta-lactam-related"/>
</dbReference>
<gene>
    <name evidence="3" type="ORF">GCM10010302_50000</name>
</gene>
<feature type="signal peptide" evidence="1">
    <location>
        <begin position="1"/>
        <end position="23"/>
    </location>
</feature>
<dbReference type="RefSeq" id="WP_344163812.1">
    <property type="nucleotide sequence ID" value="NZ_BAAABV010000023.1"/>
</dbReference>
<dbReference type="InterPro" id="IPR050491">
    <property type="entry name" value="AmpC-like"/>
</dbReference>
<name>A0ABP3F8E2_9ACTN</name>
<evidence type="ECO:0000313" key="3">
    <source>
        <dbReference type="EMBL" id="GAA0305345.1"/>
    </source>
</evidence>
<dbReference type="Proteomes" id="UP001501867">
    <property type="component" value="Unassembled WGS sequence"/>
</dbReference>
<protein>
    <submittedName>
        <fullName evidence="3">Serine hydrolase domain-containing protein</fullName>
    </submittedName>
</protein>
<evidence type="ECO:0000313" key="4">
    <source>
        <dbReference type="Proteomes" id="UP001501867"/>
    </source>
</evidence>
<dbReference type="PANTHER" id="PTHR46825">
    <property type="entry name" value="D-ALANYL-D-ALANINE-CARBOXYPEPTIDASE/ENDOPEPTIDASE AMPH"/>
    <property type="match status" value="1"/>
</dbReference>
<dbReference type="PROSITE" id="PS51257">
    <property type="entry name" value="PROKAR_LIPOPROTEIN"/>
    <property type="match status" value="1"/>
</dbReference>
<evidence type="ECO:0000259" key="2">
    <source>
        <dbReference type="Pfam" id="PF00144"/>
    </source>
</evidence>
<feature type="chain" id="PRO_5047166617" evidence="1">
    <location>
        <begin position="24"/>
        <end position="395"/>
    </location>
</feature>
<dbReference type="Pfam" id="PF00144">
    <property type="entry name" value="Beta-lactamase"/>
    <property type="match status" value="1"/>
</dbReference>
<dbReference type="InterPro" id="IPR012338">
    <property type="entry name" value="Beta-lactam/transpept-like"/>
</dbReference>
<evidence type="ECO:0000256" key="1">
    <source>
        <dbReference type="SAM" id="SignalP"/>
    </source>
</evidence>
<comment type="caution">
    <text evidence="3">The sequence shown here is derived from an EMBL/GenBank/DDBJ whole genome shotgun (WGS) entry which is preliminary data.</text>
</comment>
<proteinExistence type="predicted"/>
<dbReference type="PANTHER" id="PTHR46825:SF7">
    <property type="entry name" value="D-ALANYL-D-ALANINE CARBOXYPEPTIDASE"/>
    <property type="match status" value="1"/>
</dbReference>
<feature type="domain" description="Beta-lactamase-related" evidence="2">
    <location>
        <begin position="61"/>
        <end position="365"/>
    </location>
</feature>
<keyword evidence="4" id="KW-1185">Reference proteome</keyword>
<accession>A0ABP3F8E2</accession>
<dbReference type="GO" id="GO:0016787">
    <property type="term" value="F:hydrolase activity"/>
    <property type="evidence" value="ECO:0007669"/>
    <property type="project" value="UniProtKB-KW"/>
</dbReference>
<keyword evidence="3" id="KW-0378">Hydrolase</keyword>
<dbReference type="Gene3D" id="3.40.710.10">
    <property type="entry name" value="DD-peptidase/beta-lactamase superfamily"/>
    <property type="match status" value="1"/>
</dbReference>
<dbReference type="SUPFAM" id="SSF56601">
    <property type="entry name" value="beta-lactamase/transpeptidase-like"/>
    <property type="match status" value="1"/>
</dbReference>